<evidence type="ECO:0000313" key="8">
    <source>
        <dbReference type="Proteomes" id="UP000477680"/>
    </source>
</evidence>
<accession>A0A6C0U510</accession>
<dbReference type="Pfam" id="PF22691">
    <property type="entry name" value="Thiolase_C_1"/>
    <property type="match status" value="1"/>
</dbReference>
<dbReference type="PANTHER" id="PTHR42870:SF1">
    <property type="entry name" value="NON-SPECIFIC LIPID-TRANSFER PROTEIN-LIKE 2"/>
    <property type="match status" value="1"/>
</dbReference>
<dbReference type="GO" id="GO:0016747">
    <property type="term" value="F:acyltransferase activity, transferring groups other than amino-acyl groups"/>
    <property type="evidence" value="ECO:0007669"/>
    <property type="project" value="InterPro"/>
</dbReference>
<evidence type="ECO:0000256" key="4">
    <source>
        <dbReference type="ARBA" id="ARBA00023121"/>
    </source>
</evidence>
<keyword evidence="8" id="KW-1185">Reference proteome</keyword>
<dbReference type="InterPro" id="IPR020613">
    <property type="entry name" value="Thiolase_CS"/>
</dbReference>
<dbReference type="InterPro" id="IPR016039">
    <property type="entry name" value="Thiolase-like"/>
</dbReference>
<feature type="domain" description="Thiolase C-terminal" evidence="6">
    <location>
        <begin position="1"/>
        <end position="53"/>
    </location>
</feature>
<dbReference type="AlphaFoldDB" id="A0A6C0U510"/>
<keyword evidence="2" id="KW-0813">Transport</keyword>
<dbReference type="PROSITE" id="PS00737">
    <property type="entry name" value="THIOLASE_2"/>
    <property type="match status" value="1"/>
</dbReference>
<evidence type="ECO:0000256" key="3">
    <source>
        <dbReference type="ARBA" id="ARBA00023055"/>
    </source>
</evidence>
<reference evidence="7 8" key="1">
    <citation type="submission" date="2020-02" db="EMBL/GenBank/DDBJ databases">
        <title>Genome sequencing for Kineobactrum sp. M2.</title>
        <authorList>
            <person name="Park S.-J."/>
        </authorList>
    </citation>
    <scope>NUCLEOTIDE SEQUENCE [LARGE SCALE GENOMIC DNA]</scope>
    <source>
        <strain evidence="7 8">M2</strain>
    </source>
</reference>
<evidence type="ECO:0000256" key="1">
    <source>
        <dbReference type="ARBA" id="ARBA00012352"/>
    </source>
</evidence>
<organism evidence="7 8">
    <name type="scientific">Kineobactrum salinum</name>
    <dbReference type="NCBI Taxonomy" id="2708301"/>
    <lineage>
        <taxon>Bacteria</taxon>
        <taxon>Pseudomonadati</taxon>
        <taxon>Pseudomonadota</taxon>
        <taxon>Gammaproteobacteria</taxon>
        <taxon>Cellvibrionales</taxon>
        <taxon>Halieaceae</taxon>
        <taxon>Kineobactrum</taxon>
    </lineage>
</organism>
<dbReference type="GO" id="GO:0006869">
    <property type="term" value="P:lipid transport"/>
    <property type="evidence" value="ECO:0007669"/>
    <property type="project" value="UniProtKB-KW"/>
</dbReference>
<keyword evidence="3" id="KW-0445">Lipid transport</keyword>
<dbReference type="Gene3D" id="3.40.47.10">
    <property type="match status" value="1"/>
</dbReference>
<evidence type="ECO:0000256" key="2">
    <source>
        <dbReference type="ARBA" id="ARBA00022448"/>
    </source>
</evidence>
<dbReference type="InterPro" id="IPR055140">
    <property type="entry name" value="Thiolase_C_2"/>
</dbReference>
<keyword evidence="4" id="KW-0446">Lipid-binding</keyword>
<gene>
    <name evidence="7" type="ORF">G3T16_12235</name>
</gene>
<evidence type="ECO:0000313" key="7">
    <source>
        <dbReference type="EMBL" id="QIB66067.1"/>
    </source>
</evidence>
<dbReference type="EMBL" id="CP048711">
    <property type="protein sequence ID" value="QIB66067.1"/>
    <property type="molecule type" value="Genomic_DNA"/>
</dbReference>
<proteinExistence type="predicted"/>
<dbReference type="EC" id="2.3.1.176" evidence="1"/>
<protein>
    <recommendedName>
        <fullName evidence="1">propanoyl-CoA C-acyltransferase</fullName>
        <ecNumber evidence="1">2.3.1.176</ecNumber>
    </recommendedName>
    <alternativeName>
        <fullName evidence="5">Propanoyl-CoA C-acyltransferase</fullName>
    </alternativeName>
</protein>
<dbReference type="Proteomes" id="UP000477680">
    <property type="component" value="Chromosome"/>
</dbReference>
<dbReference type="SUPFAM" id="SSF53901">
    <property type="entry name" value="Thiolase-like"/>
    <property type="match status" value="1"/>
</dbReference>
<evidence type="ECO:0000259" key="6">
    <source>
        <dbReference type="Pfam" id="PF22691"/>
    </source>
</evidence>
<evidence type="ECO:0000256" key="5">
    <source>
        <dbReference type="ARBA" id="ARBA00032316"/>
    </source>
</evidence>
<dbReference type="KEGG" id="kim:G3T16_12235"/>
<dbReference type="PANTHER" id="PTHR42870">
    <property type="entry name" value="ACETYL-COA C-ACETYLTRANSFERASE"/>
    <property type="match status" value="1"/>
</dbReference>
<name>A0A6C0U510_9GAMM</name>
<sequence length="69" mass="7170">MPVNVSGGLLSRGHPIAATGVAQLVELVTQLRQEAGPRQVENCRTALAHCMGGDKAGDTKSCTITLLAR</sequence>
<dbReference type="GO" id="GO:0008289">
    <property type="term" value="F:lipid binding"/>
    <property type="evidence" value="ECO:0007669"/>
    <property type="project" value="UniProtKB-KW"/>
</dbReference>